<feature type="transmembrane region" description="Helical" evidence="1">
    <location>
        <begin position="329"/>
        <end position="351"/>
    </location>
</feature>
<protein>
    <recommendedName>
        <fullName evidence="2">CAAX prenyl protease 2/Lysostaphin resistance protein A-like domain-containing protein</fullName>
    </recommendedName>
</protein>
<comment type="caution">
    <text evidence="3">The sequence shown here is derived from an EMBL/GenBank/DDBJ whole genome shotgun (WGS) entry which is preliminary data.</text>
</comment>
<evidence type="ECO:0000259" key="2">
    <source>
        <dbReference type="Pfam" id="PF02517"/>
    </source>
</evidence>
<feature type="domain" description="CAAX prenyl protease 2/Lysostaphin resistance protein A-like" evidence="2">
    <location>
        <begin position="380"/>
        <end position="467"/>
    </location>
</feature>
<keyword evidence="4" id="KW-1185">Reference proteome</keyword>
<keyword evidence="1" id="KW-1133">Transmembrane helix</keyword>
<organism evidence="3 4">
    <name type="scientific">Rubritalea halochordaticola</name>
    <dbReference type="NCBI Taxonomy" id="714537"/>
    <lineage>
        <taxon>Bacteria</taxon>
        <taxon>Pseudomonadati</taxon>
        <taxon>Verrucomicrobiota</taxon>
        <taxon>Verrucomicrobiia</taxon>
        <taxon>Verrucomicrobiales</taxon>
        <taxon>Rubritaleaceae</taxon>
        <taxon>Rubritalea</taxon>
    </lineage>
</organism>
<keyword evidence="1" id="KW-0472">Membrane</keyword>
<gene>
    <name evidence="3" type="ORF">Rhal01_01787</name>
</gene>
<evidence type="ECO:0000313" key="4">
    <source>
        <dbReference type="Proteomes" id="UP001424741"/>
    </source>
</evidence>
<feature type="transmembrane region" description="Helical" evidence="1">
    <location>
        <begin position="30"/>
        <end position="53"/>
    </location>
</feature>
<sequence length="480" mass="54343">MSWAPRQSPPSSSPPDERLSPSTIGLVKKWLLALIVLIVLPVWGFETFIAWYYQRSPDQQTAVYIQSFSHSEIQLAEAASRMELGDTTRWILSISSREQAVGRAIVLLEQYNEEYPKEAAYEGADLYLASLYLRAGQQEKAIEIARKSKSPYADIIFSLARNHPLNQSQLAAIEEHQDRYPHYSEAGFWYTLHLDLPGNSPIDDSLNDILDTDNADRKLLFRAISIGFCYTCLAIGLIYVLFNIRTLDRLQPSAIEPGIIAGLFMFLLLEYASTYTYLYLHKICLYILQLSDQASFVIADALYRIVPVTAALIYLHFCKRKDSCSPLRSFKLTIPAVSLCLGIGIFSYFFLHRYLAPHRIGDYITGLEGIGSASSKPLIFIYSIIASVIIAPFTEELLFRGILLTALRRKLGTFIALFFTSLLFSLVHVQGFTDSIHVFIMGMLLGLAYLKSRTLWPSIIAHAGFNAWLYFETWNVYLAN</sequence>
<name>A0ABP9UYU0_9BACT</name>
<dbReference type="EMBL" id="BAABRL010000005">
    <property type="protein sequence ID" value="GAA5495608.1"/>
    <property type="molecule type" value="Genomic_DNA"/>
</dbReference>
<dbReference type="InterPro" id="IPR003675">
    <property type="entry name" value="Rce1/LyrA-like_dom"/>
</dbReference>
<accession>A0ABP9UYU0</accession>
<evidence type="ECO:0000313" key="3">
    <source>
        <dbReference type="EMBL" id="GAA5495608.1"/>
    </source>
</evidence>
<feature type="transmembrane region" description="Helical" evidence="1">
    <location>
        <begin position="379"/>
        <end position="399"/>
    </location>
</feature>
<dbReference type="Pfam" id="PF02517">
    <property type="entry name" value="Rce1-like"/>
    <property type="match status" value="1"/>
</dbReference>
<proteinExistence type="predicted"/>
<dbReference type="PANTHER" id="PTHR36435:SF1">
    <property type="entry name" value="CAAX AMINO TERMINAL PROTEASE FAMILY PROTEIN"/>
    <property type="match status" value="1"/>
</dbReference>
<keyword evidence="1" id="KW-0812">Transmembrane</keyword>
<reference evidence="3 4" key="1">
    <citation type="submission" date="2024-02" db="EMBL/GenBank/DDBJ databases">
        <title>Rubritalea halochordaticola NBRC 107102.</title>
        <authorList>
            <person name="Ichikawa N."/>
            <person name="Katano-Makiyama Y."/>
            <person name="Hidaka K."/>
        </authorList>
    </citation>
    <scope>NUCLEOTIDE SEQUENCE [LARGE SCALE GENOMIC DNA]</scope>
    <source>
        <strain evidence="3 4">NBRC 107102</strain>
    </source>
</reference>
<dbReference type="InterPro" id="IPR052710">
    <property type="entry name" value="CAAX_protease"/>
</dbReference>
<dbReference type="Proteomes" id="UP001424741">
    <property type="component" value="Unassembled WGS sequence"/>
</dbReference>
<dbReference type="PANTHER" id="PTHR36435">
    <property type="entry name" value="SLR1288 PROTEIN"/>
    <property type="match status" value="1"/>
</dbReference>
<feature type="transmembrane region" description="Helical" evidence="1">
    <location>
        <begin position="219"/>
        <end position="242"/>
    </location>
</feature>
<feature type="transmembrane region" description="Helical" evidence="1">
    <location>
        <begin position="254"/>
        <end position="274"/>
    </location>
</feature>
<feature type="transmembrane region" description="Helical" evidence="1">
    <location>
        <begin position="411"/>
        <end position="429"/>
    </location>
</feature>
<evidence type="ECO:0000256" key="1">
    <source>
        <dbReference type="SAM" id="Phobius"/>
    </source>
</evidence>